<dbReference type="InterPro" id="IPR017871">
    <property type="entry name" value="ABC_transporter-like_CS"/>
</dbReference>
<keyword evidence="1" id="KW-0547">Nucleotide-binding</keyword>
<keyword evidence="2" id="KW-0067">ATP-binding</keyword>
<dbReference type="PROSITE" id="PS00211">
    <property type="entry name" value="ABC_TRANSPORTER_1"/>
    <property type="match status" value="1"/>
</dbReference>
<dbReference type="PROSITE" id="PS50893">
    <property type="entry name" value="ABC_TRANSPORTER_2"/>
    <property type="match status" value="1"/>
</dbReference>
<dbReference type="EMBL" id="GECZ01023795">
    <property type="protein sequence ID" value="JAS45974.1"/>
    <property type="molecule type" value="Transcribed_RNA"/>
</dbReference>
<evidence type="ECO:0000313" key="4">
    <source>
        <dbReference type="EMBL" id="JAS45974.1"/>
    </source>
</evidence>
<dbReference type="GO" id="GO:0016887">
    <property type="term" value="F:ATP hydrolysis activity"/>
    <property type="evidence" value="ECO:0007669"/>
    <property type="project" value="InterPro"/>
</dbReference>
<reference evidence="4" key="1">
    <citation type="submission" date="2015-11" db="EMBL/GenBank/DDBJ databases">
        <title>De novo transcriptome assembly of four potential Pierce s Disease insect vectors from Arizona vineyards.</title>
        <authorList>
            <person name="Tassone E.E."/>
        </authorList>
    </citation>
    <scope>NUCLEOTIDE SEQUENCE</scope>
</reference>
<feature type="domain" description="ABC transporter" evidence="3">
    <location>
        <begin position="8"/>
        <end position="222"/>
    </location>
</feature>
<dbReference type="PANTHER" id="PTHR43038">
    <property type="entry name" value="ATP-BINDING CASSETTE, SUB-FAMILY H, MEMBER 1"/>
    <property type="match status" value="1"/>
</dbReference>
<evidence type="ECO:0000256" key="1">
    <source>
        <dbReference type="ARBA" id="ARBA00022741"/>
    </source>
</evidence>
<dbReference type="Gene3D" id="3.40.50.300">
    <property type="entry name" value="P-loop containing nucleotide triphosphate hydrolases"/>
    <property type="match status" value="1"/>
</dbReference>
<gene>
    <name evidence="4" type="ORF">g.35685</name>
</gene>
<proteinExistence type="predicted"/>
<accession>A0A1B6F783</accession>
<dbReference type="InterPro" id="IPR003439">
    <property type="entry name" value="ABC_transporter-like_ATP-bd"/>
</dbReference>
<dbReference type="PANTHER" id="PTHR43038:SF3">
    <property type="entry name" value="ABC TRANSPORTER G FAMILY MEMBER 20 ISOFORM X1"/>
    <property type="match status" value="1"/>
</dbReference>
<name>A0A1B6F783_9HEMI</name>
<dbReference type="CDD" id="cd03230">
    <property type="entry name" value="ABC_DR_subfamily_A"/>
    <property type="match status" value="1"/>
</dbReference>
<dbReference type="SMART" id="SM00382">
    <property type="entry name" value="AAA"/>
    <property type="match status" value="1"/>
</dbReference>
<dbReference type="InterPro" id="IPR027417">
    <property type="entry name" value="P-loop_NTPase"/>
</dbReference>
<dbReference type="InterPro" id="IPR003593">
    <property type="entry name" value="AAA+_ATPase"/>
</dbReference>
<protein>
    <recommendedName>
        <fullName evidence="3">ABC transporter domain-containing protein</fullName>
    </recommendedName>
</protein>
<dbReference type="AlphaFoldDB" id="A0A1B6F783"/>
<dbReference type="SUPFAM" id="SSF52540">
    <property type="entry name" value="P-loop containing nucleoside triphosphate hydrolases"/>
    <property type="match status" value="1"/>
</dbReference>
<sequence length="222" mass="24697">MEEVGNAVTVRGAYKKYDSDFVLFGLDLTVRDGTIYGLLGPSGCGKTTLLRSIVGLMTLDAGEIYVKAGRKNNVGYMPQELGLYEHMTIVETFRYFGKLYGMKQEIVNNRSQDLVEFLDLPDHDRLVGSLSSGQQRRVSFAVAIIHNPDLLILDEPTVGIDPIISAAIWDRLLMMASSQQKTIILTTHYIEEARKADMIGLMRDGVLPAEESVVCRCHHSQS</sequence>
<dbReference type="GO" id="GO:0005524">
    <property type="term" value="F:ATP binding"/>
    <property type="evidence" value="ECO:0007669"/>
    <property type="project" value="UniProtKB-KW"/>
</dbReference>
<dbReference type="Pfam" id="PF00005">
    <property type="entry name" value="ABC_tran"/>
    <property type="match status" value="1"/>
</dbReference>
<evidence type="ECO:0000259" key="3">
    <source>
        <dbReference type="PROSITE" id="PS50893"/>
    </source>
</evidence>
<organism evidence="4">
    <name type="scientific">Cuerna arida</name>
    <dbReference type="NCBI Taxonomy" id="1464854"/>
    <lineage>
        <taxon>Eukaryota</taxon>
        <taxon>Metazoa</taxon>
        <taxon>Ecdysozoa</taxon>
        <taxon>Arthropoda</taxon>
        <taxon>Hexapoda</taxon>
        <taxon>Insecta</taxon>
        <taxon>Pterygota</taxon>
        <taxon>Neoptera</taxon>
        <taxon>Paraneoptera</taxon>
        <taxon>Hemiptera</taxon>
        <taxon>Auchenorrhyncha</taxon>
        <taxon>Membracoidea</taxon>
        <taxon>Cicadellidae</taxon>
        <taxon>Cicadellinae</taxon>
        <taxon>Proconiini</taxon>
        <taxon>Cuerna</taxon>
    </lineage>
</organism>
<evidence type="ECO:0000256" key="2">
    <source>
        <dbReference type="ARBA" id="ARBA00022840"/>
    </source>
</evidence>